<evidence type="ECO:0000256" key="5">
    <source>
        <dbReference type="ARBA" id="ARBA00031841"/>
    </source>
</evidence>
<comment type="caution">
    <text evidence="7">The sequence shown here is derived from an EMBL/GenBank/DDBJ whole genome shotgun (WGS) entry which is preliminary data.</text>
</comment>
<dbReference type="GO" id="GO:0005829">
    <property type="term" value="C:cytosol"/>
    <property type="evidence" value="ECO:0007669"/>
    <property type="project" value="TreeGrafter"/>
</dbReference>
<evidence type="ECO:0000256" key="4">
    <source>
        <dbReference type="ARBA" id="ARBA00022517"/>
    </source>
</evidence>
<dbReference type="InterPro" id="IPR003772">
    <property type="entry name" value="YceD"/>
</dbReference>
<organism evidence="7 8">
    <name type="scientific">Rhodanobacter denitrificans</name>
    <dbReference type="NCBI Taxonomy" id="666685"/>
    <lineage>
        <taxon>Bacteria</taxon>
        <taxon>Pseudomonadati</taxon>
        <taxon>Pseudomonadota</taxon>
        <taxon>Gammaproteobacteria</taxon>
        <taxon>Lysobacterales</taxon>
        <taxon>Rhodanobacteraceae</taxon>
        <taxon>Rhodanobacter</taxon>
    </lineage>
</organism>
<dbReference type="InterPro" id="IPR039255">
    <property type="entry name" value="YceD_bac"/>
</dbReference>
<dbReference type="PANTHER" id="PTHR38099:SF1">
    <property type="entry name" value="LARGE RIBOSOMAL RNA SUBUNIT ACCUMULATION PROTEIN YCED"/>
    <property type="match status" value="1"/>
</dbReference>
<dbReference type="PANTHER" id="PTHR38099">
    <property type="entry name" value="LARGE RIBOSOMAL RNA SUBUNIT ACCUMULATION PROTEIN YCED"/>
    <property type="match status" value="1"/>
</dbReference>
<feature type="region of interest" description="Disordered" evidence="6">
    <location>
        <begin position="123"/>
        <end position="157"/>
    </location>
</feature>
<sequence length="157" mass="17171">MVSARRSFEGTLPIAAMPRLSKLLASTDGELRFELDFGRDELGISYVDVRVRAPLSLVCQRTLEPFVLPMAVDTRLGLIRQERDEAGLPSDCEPLLVAEDGRLNPADVIEDELLLALPLVPVNPDSSLPDEVTGQDPDPAGEGHSENPFAVLRELKK</sequence>
<evidence type="ECO:0000313" key="8">
    <source>
        <dbReference type="Proteomes" id="UP000252387"/>
    </source>
</evidence>
<comment type="function">
    <text evidence="1">Plays a role in synthesis, processing and/or stability of 23S rRNA.</text>
</comment>
<dbReference type="RefSeq" id="WP_114342413.1">
    <property type="nucleotide sequence ID" value="NZ_QFWQ01000005.1"/>
</dbReference>
<dbReference type="AlphaFoldDB" id="A0A368KFS8"/>
<dbReference type="OrthoDB" id="9786771at2"/>
<keyword evidence="8" id="KW-1185">Reference proteome</keyword>
<evidence type="ECO:0000256" key="1">
    <source>
        <dbReference type="ARBA" id="ARBA00002868"/>
    </source>
</evidence>
<dbReference type="EMBL" id="QFWQ01000005">
    <property type="protein sequence ID" value="RCS30048.1"/>
    <property type="molecule type" value="Genomic_DNA"/>
</dbReference>
<dbReference type="GO" id="GO:0003677">
    <property type="term" value="F:DNA binding"/>
    <property type="evidence" value="ECO:0007669"/>
    <property type="project" value="UniProtKB-KW"/>
</dbReference>
<evidence type="ECO:0000256" key="2">
    <source>
        <dbReference type="ARBA" id="ARBA00010740"/>
    </source>
</evidence>
<protein>
    <recommendedName>
        <fullName evidence="3">Large ribosomal RNA subunit accumulation protein YceD</fullName>
    </recommendedName>
    <alternativeName>
        <fullName evidence="5">23S rRNA accumulation protein YceD</fullName>
    </alternativeName>
</protein>
<name>A0A368KFS8_9GAMM</name>
<evidence type="ECO:0000256" key="6">
    <source>
        <dbReference type="SAM" id="MobiDB-lite"/>
    </source>
</evidence>
<gene>
    <name evidence="7" type="ORF">DEO45_08220</name>
</gene>
<dbReference type="Proteomes" id="UP000252387">
    <property type="component" value="Unassembled WGS sequence"/>
</dbReference>
<accession>A0A368KFS8</accession>
<proteinExistence type="inferred from homology"/>
<keyword evidence="7" id="KW-0238">DNA-binding</keyword>
<dbReference type="GO" id="GO:0042254">
    <property type="term" value="P:ribosome biogenesis"/>
    <property type="evidence" value="ECO:0007669"/>
    <property type="project" value="UniProtKB-KW"/>
</dbReference>
<evidence type="ECO:0000313" key="7">
    <source>
        <dbReference type="EMBL" id="RCS30048.1"/>
    </source>
</evidence>
<evidence type="ECO:0000256" key="3">
    <source>
        <dbReference type="ARBA" id="ARBA00015716"/>
    </source>
</evidence>
<dbReference type="Pfam" id="PF02620">
    <property type="entry name" value="YceD"/>
    <property type="match status" value="1"/>
</dbReference>
<keyword evidence="4" id="KW-0690">Ribosome biogenesis</keyword>
<comment type="similarity">
    <text evidence="2">Belongs to the DUF177 domain family.</text>
</comment>
<reference evidence="7 8" key="1">
    <citation type="submission" date="2018-05" db="EMBL/GenBank/DDBJ databases">
        <title>Draft genome sequence of Rhodanobacter denitrificans Yn1 isolated from gold copper mine.</title>
        <authorList>
            <person name="Yang N."/>
            <person name="Mazhar H.S."/>
            <person name="Rensing C."/>
        </authorList>
    </citation>
    <scope>NUCLEOTIDE SEQUENCE [LARGE SCALE GENOMIC DNA]</scope>
    <source>
        <strain evidence="7 8">Yn1</strain>
    </source>
</reference>